<accession>A0ABZ0LWI9</accession>
<organism evidence="2 3">
    <name type="scientific">Streptomyces solicathayae</name>
    <dbReference type="NCBI Taxonomy" id="3081768"/>
    <lineage>
        <taxon>Bacteria</taxon>
        <taxon>Bacillati</taxon>
        <taxon>Actinomycetota</taxon>
        <taxon>Actinomycetes</taxon>
        <taxon>Kitasatosporales</taxon>
        <taxon>Streptomycetaceae</taxon>
        <taxon>Streptomyces</taxon>
    </lineage>
</organism>
<feature type="region of interest" description="Disordered" evidence="1">
    <location>
        <begin position="1"/>
        <end position="22"/>
    </location>
</feature>
<reference evidence="2 3" key="1">
    <citation type="submission" date="2023-10" db="EMBL/GenBank/DDBJ databases">
        <title>The genome sequence of Streptomyces sp. HUAS YS2.</title>
        <authorList>
            <person name="Mo P."/>
        </authorList>
    </citation>
    <scope>NUCLEOTIDE SEQUENCE [LARGE SCALE GENOMIC DNA]</scope>
    <source>
        <strain evidence="2 3">HUAS YS2</strain>
    </source>
</reference>
<evidence type="ECO:0000313" key="2">
    <source>
        <dbReference type="EMBL" id="WOX23832.1"/>
    </source>
</evidence>
<dbReference type="Proteomes" id="UP001301731">
    <property type="component" value="Chromosome"/>
</dbReference>
<gene>
    <name evidence="2" type="ORF">R2D22_21565</name>
</gene>
<dbReference type="RefSeq" id="WP_318106128.1">
    <property type="nucleotide sequence ID" value="NZ_CP137573.1"/>
</dbReference>
<protein>
    <submittedName>
        <fullName evidence="2">Uncharacterized protein</fullName>
    </submittedName>
</protein>
<evidence type="ECO:0000313" key="3">
    <source>
        <dbReference type="Proteomes" id="UP001301731"/>
    </source>
</evidence>
<name>A0ABZ0LWI9_9ACTN</name>
<evidence type="ECO:0000256" key="1">
    <source>
        <dbReference type="SAM" id="MobiDB-lite"/>
    </source>
</evidence>
<sequence>MSDPIEAGARAAAQRLTSSHGPDLATDVEVALHTRGATARPGQYLDPISLGSLIVSIASLAWTVYSDLKKETPAPQREVVARHVRVRLGQGDSAQPALSPADQDRFIDITVEETLGAAGGTGSGEG</sequence>
<keyword evidence="3" id="KW-1185">Reference proteome</keyword>
<dbReference type="EMBL" id="CP137573">
    <property type="protein sequence ID" value="WOX23832.1"/>
    <property type="molecule type" value="Genomic_DNA"/>
</dbReference>
<proteinExistence type="predicted"/>